<dbReference type="Pfam" id="PF04314">
    <property type="entry name" value="PCuAC"/>
    <property type="match status" value="2"/>
</dbReference>
<gene>
    <name evidence="3" type="ORF">BKG62_17125</name>
    <name evidence="4" type="ORF">BKG82_18520</name>
    <name evidence="5" type="ORF">BKG84_09150</name>
    <name evidence="6" type="ORF">FJK96_02850</name>
</gene>
<dbReference type="EMBL" id="MLIQ01000017">
    <property type="protein sequence ID" value="OHU54327.1"/>
    <property type="molecule type" value="Genomic_DNA"/>
</dbReference>
<keyword evidence="2" id="KW-0732">Signal</keyword>
<evidence type="ECO:0000313" key="6">
    <source>
        <dbReference type="EMBL" id="QDF69215.1"/>
    </source>
</evidence>
<feature type="chain" id="PRO_5044564742" description="Lipoprotein lpqE" evidence="2">
    <location>
        <begin position="26"/>
        <end position="237"/>
    </location>
</feature>
<dbReference type="EMBL" id="MLIS01000001">
    <property type="protein sequence ID" value="OHU80610.1"/>
    <property type="molecule type" value="Genomic_DNA"/>
</dbReference>
<dbReference type="Proteomes" id="UP000317728">
    <property type="component" value="Chromosome"/>
</dbReference>
<dbReference type="AlphaFoldDB" id="A0A1S1KM49"/>
<feature type="compositionally biased region" description="Basic and acidic residues" evidence="1">
    <location>
        <begin position="226"/>
        <end position="237"/>
    </location>
</feature>
<dbReference type="Proteomes" id="UP000180113">
    <property type="component" value="Unassembled WGS sequence"/>
</dbReference>
<dbReference type="EMBL" id="MLHW01000014">
    <property type="protein sequence ID" value="OHT49798.1"/>
    <property type="molecule type" value="Genomic_DNA"/>
</dbReference>
<evidence type="ECO:0008006" key="11">
    <source>
        <dbReference type="Google" id="ProtNLM"/>
    </source>
</evidence>
<dbReference type="PROSITE" id="PS51257">
    <property type="entry name" value="PROKAR_LIPOPROTEIN"/>
    <property type="match status" value="1"/>
</dbReference>
<feature type="signal peptide" evidence="2">
    <location>
        <begin position="1"/>
        <end position="25"/>
    </location>
</feature>
<dbReference type="EMBL" id="CP041150">
    <property type="protein sequence ID" value="QDF69215.1"/>
    <property type="molecule type" value="Genomic_DNA"/>
</dbReference>
<feature type="region of interest" description="Disordered" evidence="1">
    <location>
        <begin position="216"/>
        <end position="237"/>
    </location>
</feature>
<evidence type="ECO:0000313" key="9">
    <source>
        <dbReference type="Proteomes" id="UP000180113"/>
    </source>
</evidence>
<evidence type="ECO:0000313" key="5">
    <source>
        <dbReference type="EMBL" id="OHU80610.1"/>
    </source>
</evidence>
<accession>A0A1S1KM49</accession>
<dbReference type="Proteomes" id="UP000180043">
    <property type="component" value="Unassembled WGS sequence"/>
</dbReference>
<sequence length="237" mass="24091">MFRTRSHRSTARVTTLLGAAVLATALTGCGSGQISQTANQSSAINGGSANLGKLALRNIHLVGTPDPVKQRAGQKAELVLVITNESADVNDKLTAVSSPDDIGKVTLSGDSEIPATGRLFVGAAEGQEPASEAKGPEAAGAEGSNGEHGATVSTEPGAATTEVKAPEPKPQAASDPTIKHGKAQLQLTKDLADGLTYRFTFTFEKAGEVTVAVPIDAGPSAPRQHTANEEGHEGGGH</sequence>
<dbReference type="RefSeq" id="WP_030095789.1">
    <property type="nucleotide sequence ID" value="NZ_CP041150.1"/>
</dbReference>
<keyword evidence="7" id="KW-1185">Reference proteome</keyword>
<evidence type="ECO:0000313" key="3">
    <source>
        <dbReference type="EMBL" id="OHT49798.1"/>
    </source>
</evidence>
<evidence type="ECO:0000256" key="1">
    <source>
        <dbReference type="SAM" id="MobiDB-lite"/>
    </source>
</evidence>
<dbReference type="InterPro" id="IPR036182">
    <property type="entry name" value="PCuAC_sf"/>
</dbReference>
<evidence type="ECO:0000313" key="4">
    <source>
        <dbReference type="EMBL" id="OHU54327.1"/>
    </source>
</evidence>
<feature type="region of interest" description="Disordered" evidence="1">
    <location>
        <begin position="125"/>
        <end position="179"/>
    </location>
</feature>
<reference evidence="7 8" key="2">
    <citation type="submission" date="2016-10" db="EMBL/GenBank/DDBJ databases">
        <title>Evaluation of Human, Veterinary and Environmental Mycobacterium chelonae Isolates by Core Genome Phylogenomic Analysis, Targeted Gene Comparison, and Anti-microbial Susceptibility Patterns: A Tale of Mistaken Identities.</title>
        <authorList>
            <person name="Fogelson S.B."/>
            <person name="Camus A.C."/>
            <person name="Lorenz W."/>
            <person name="Vasireddy R."/>
            <person name="Vasireddy S."/>
            <person name="Smith T."/>
            <person name="Brown-Elliott B.A."/>
            <person name="Wallace R.J.Jr."/>
            <person name="Hasan N.A."/>
            <person name="Reischl U."/>
            <person name="Sanchez S."/>
        </authorList>
    </citation>
    <scope>NUCLEOTIDE SEQUENCE [LARGE SCALE GENOMIC DNA]</scope>
    <source>
        <strain evidence="4 8">15515</strain>
        <strain evidence="5 7">15518</strain>
    </source>
</reference>
<reference evidence="6 10" key="3">
    <citation type="submission" date="2019-06" db="EMBL/GenBank/DDBJ databases">
        <title>Whole geneome sequnce of Mycobacteroides chelonae M77 isolated from bovine milk from Meghalaya, India.</title>
        <authorList>
            <person name="Vise E."/>
            <person name="Das S."/>
            <person name="Garg A."/>
            <person name="Ghatak S."/>
            <person name="Shakuntala I."/>
            <person name="Milton A.A.P."/>
            <person name="Karam A."/>
            <person name="Sanjukta R."/>
            <person name="Puro K."/>
            <person name="Sen A."/>
        </authorList>
    </citation>
    <scope>NUCLEOTIDE SEQUENCE [LARGE SCALE GENOMIC DNA]</scope>
    <source>
        <strain evidence="6 10">M77</strain>
    </source>
</reference>
<protein>
    <recommendedName>
        <fullName evidence="11">Lipoprotein lpqE</fullName>
    </recommendedName>
</protein>
<organism evidence="5 7">
    <name type="scientific">Mycobacteroides chelonae</name>
    <name type="common">Mycobacterium chelonae</name>
    <dbReference type="NCBI Taxonomy" id="1774"/>
    <lineage>
        <taxon>Bacteria</taxon>
        <taxon>Bacillati</taxon>
        <taxon>Actinomycetota</taxon>
        <taxon>Actinomycetes</taxon>
        <taxon>Mycobacteriales</taxon>
        <taxon>Mycobacteriaceae</taxon>
        <taxon>Mycobacteroides</taxon>
    </lineage>
</organism>
<dbReference type="Proteomes" id="UP000179441">
    <property type="component" value="Unassembled WGS sequence"/>
</dbReference>
<proteinExistence type="predicted"/>
<name>A0A1S1KM49_MYCCH</name>
<dbReference type="InterPro" id="IPR007410">
    <property type="entry name" value="LpqE-like"/>
</dbReference>
<feature type="compositionally biased region" description="Low complexity" evidence="1">
    <location>
        <begin position="128"/>
        <end position="144"/>
    </location>
</feature>
<evidence type="ECO:0000313" key="7">
    <source>
        <dbReference type="Proteomes" id="UP000179441"/>
    </source>
</evidence>
<dbReference type="Gene3D" id="2.60.40.1890">
    <property type="entry name" value="PCu(A)C copper chaperone"/>
    <property type="match status" value="1"/>
</dbReference>
<reference evidence="3 9" key="1">
    <citation type="submission" date="2016-10" db="EMBL/GenBank/DDBJ databases">
        <title>Evaluation of Human, Animal and Environmental Mycobacterium chelonae Isolates by Core Genome Phylogenomic Analysis, Targeted Gene Comparison, and Anti-microbial Susceptibility Patterns: A Tale of Mistaken Identities.</title>
        <authorList>
            <person name="Fogelson S.B."/>
            <person name="Camus A.C."/>
            <person name="Lorenz W."/>
            <person name="Vasireddy R."/>
            <person name="Vasireddy S."/>
            <person name="Smith T."/>
            <person name="Brown-Elliott B.A."/>
            <person name="Wallace R.J.Jr."/>
            <person name="Hasan N.A."/>
            <person name="Reischl U."/>
            <person name="Sanchez S."/>
        </authorList>
    </citation>
    <scope>NUCLEOTIDE SEQUENCE [LARGE SCALE GENOMIC DNA]</scope>
    <source>
        <strain evidence="3 9">42895</strain>
    </source>
</reference>
<evidence type="ECO:0000256" key="2">
    <source>
        <dbReference type="SAM" id="SignalP"/>
    </source>
</evidence>
<evidence type="ECO:0000313" key="8">
    <source>
        <dbReference type="Proteomes" id="UP000180043"/>
    </source>
</evidence>
<evidence type="ECO:0000313" key="10">
    <source>
        <dbReference type="Proteomes" id="UP000317728"/>
    </source>
</evidence>